<dbReference type="EMBL" id="CADCTW010000222">
    <property type="protein sequence ID" value="CAA9366660.1"/>
    <property type="molecule type" value="Genomic_DNA"/>
</dbReference>
<feature type="compositionally biased region" description="Low complexity" evidence="1">
    <location>
        <begin position="68"/>
        <end position="101"/>
    </location>
</feature>
<feature type="region of interest" description="Disordered" evidence="1">
    <location>
        <begin position="1"/>
        <end position="251"/>
    </location>
</feature>
<evidence type="ECO:0000256" key="1">
    <source>
        <dbReference type="SAM" id="MobiDB-lite"/>
    </source>
</evidence>
<reference evidence="2" key="1">
    <citation type="submission" date="2020-02" db="EMBL/GenBank/DDBJ databases">
        <authorList>
            <person name="Meier V. D."/>
        </authorList>
    </citation>
    <scope>NUCLEOTIDE SEQUENCE</scope>
    <source>
        <strain evidence="2">AVDCRST_MAG68</strain>
    </source>
</reference>
<feature type="compositionally biased region" description="Basic residues" evidence="1">
    <location>
        <begin position="7"/>
        <end position="28"/>
    </location>
</feature>
<feature type="compositionally biased region" description="Pro residues" evidence="1">
    <location>
        <begin position="283"/>
        <end position="292"/>
    </location>
</feature>
<keyword evidence="2" id="KW-0449">Lipoprotein</keyword>
<dbReference type="AlphaFoldDB" id="A0A6J4MWV3"/>
<accession>A0A6J4MWV3</accession>
<evidence type="ECO:0000313" key="2">
    <source>
        <dbReference type="EMBL" id="CAA9366660.1"/>
    </source>
</evidence>
<feature type="non-terminal residue" evidence="2">
    <location>
        <position position="303"/>
    </location>
</feature>
<feature type="compositionally biased region" description="Basic residues" evidence="1">
    <location>
        <begin position="116"/>
        <end position="127"/>
    </location>
</feature>
<protein>
    <submittedName>
        <fullName evidence="2">Putative lipoprotein</fullName>
    </submittedName>
</protein>
<feature type="non-terminal residue" evidence="2">
    <location>
        <position position="1"/>
    </location>
</feature>
<gene>
    <name evidence="2" type="ORF">AVDCRST_MAG68-4914</name>
</gene>
<organism evidence="2">
    <name type="scientific">uncultured Gemmatimonadota bacterium</name>
    <dbReference type="NCBI Taxonomy" id="203437"/>
    <lineage>
        <taxon>Bacteria</taxon>
        <taxon>Pseudomonadati</taxon>
        <taxon>Gemmatimonadota</taxon>
        <taxon>environmental samples</taxon>
    </lineage>
</organism>
<sequence length="303" mass="32631">EGYSDRRPRRPARLTRRRPARGRRRGLRPAHGVARGRAARASRRAAPLQAHRVLLRQPRLAPHGHPGRGAQARDAAAPARRGGALEPGRPGAPRRALPAPGGHRGAGGARHVGPLPHHRARLHRAHGARVGAGGGRRLLRGPADRHRQPAQHPPPLRVDPARARRAPRPGPGVLHEDGRAPRHAHRHHERRGHQLRHRVPGRPGPQVQPAPQSRGGAPLHPRHGHQLFLHPPAPRDAGGDRHGRLGPPAAQARLVQGFHRARAGAVHGLQAVLQERHESRPPADVPARPPAPGAEAAVHPVPV</sequence>
<proteinExistence type="predicted"/>
<name>A0A6J4MWV3_9BACT</name>
<feature type="region of interest" description="Disordered" evidence="1">
    <location>
        <begin position="275"/>
        <end position="303"/>
    </location>
</feature>
<feature type="compositionally biased region" description="Basic residues" evidence="1">
    <location>
        <begin position="181"/>
        <end position="200"/>
    </location>
</feature>